<sequence>MSESTWQKSSYCGEGDSCLHVAATPTGVHLTESSDPTRSILTATPTAFGALLAALKSSTRPEPIQVTFAHGADADAPVRIHGTDTPGAVVTTDRQKWEAFVLGVKAGEFDHFAEEPDEATTGQIAPQPHCST</sequence>
<evidence type="ECO:0000313" key="2">
    <source>
        <dbReference type="EMBL" id="MDT0613861.1"/>
    </source>
</evidence>
<accession>A0ABU3AYH6</accession>
<dbReference type="EMBL" id="JAVRFH010000033">
    <property type="protein sequence ID" value="MDT0613861.1"/>
    <property type="molecule type" value="Genomic_DNA"/>
</dbReference>
<feature type="domain" description="DUF397" evidence="1">
    <location>
        <begin position="5"/>
        <end position="56"/>
    </location>
</feature>
<dbReference type="InterPro" id="IPR007278">
    <property type="entry name" value="DUF397"/>
</dbReference>
<proteinExistence type="predicted"/>
<name>A0ABU3AYH6_9ACTN</name>
<comment type="caution">
    <text evidence="2">The sequence shown here is derived from an EMBL/GenBank/DDBJ whole genome shotgun (WGS) entry which is preliminary data.</text>
</comment>
<protein>
    <submittedName>
        <fullName evidence="2">DUF397 domain-containing protein</fullName>
    </submittedName>
</protein>
<evidence type="ECO:0000313" key="3">
    <source>
        <dbReference type="Proteomes" id="UP001180724"/>
    </source>
</evidence>
<keyword evidence="3" id="KW-1185">Reference proteome</keyword>
<gene>
    <name evidence="2" type="ORF">RM812_27085</name>
</gene>
<reference evidence="2" key="1">
    <citation type="submission" date="2024-05" db="EMBL/GenBank/DDBJ databases">
        <title>30 novel species of actinomycetes from the DSMZ collection.</title>
        <authorList>
            <person name="Nouioui I."/>
        </authorList>
    </citation>
    <scope>NUCLEOTIDE SEQUENCE</scope>
    <source>
        <strain evidence="2">DSM 40712</strain>
    </source>
</reference>
<dbReference type="Pfam" id="PF04149">
    <property type="entry name" value="DUF397"/>
    <property type="match status" value="1"/>
</dbReference>
<evidence type="ECO:0000259" key="1">
    <source>
        <dbReference type="Pfam" id="PF04149"/>
    </source>
</evidence>
<dbReference type="Proteomes" id="UP001180724">
    <property type="component" value="Unassembled WGS sequence"/>
</dbReference>
<dbReference type="RefSeq" id="WP_311577334.1">
    <property type="nucleotide sequence ID" value="NZ_JAVRFH010000033.1"/>
</dbReference>
<organism evidence="2 3">
    <name type="scientific">Streptomyces lancefieldiae</name>
    <dbReference type="NCBI Taxonomy" id="3075520"/>
    <lineage>
        <taxon>Bacteria</taxon>
        <taxon>Bacillati</taxon>
        <taxon>Actinomycetota</taxon>
        <taxon>Actinomycetes</taxon>
        <taxon>Kitasatosporales</taxon>
        <taxon>Streptomycetaceae</taxon>
        <taxon>Streptomyces</taxon>
    </lineage>
</organism>